<dbReference type="Pfam" id="PF13302">
    <property type="entry name" value="Acetyltransf_3"/>
    <property type="match status" value="1"/>
</dbReference>
<protein>
    <recommendedName>
        <fullName evidence="1">N-acetyltransferase domain-containing protein</fullName>
    </recommendedName>
</protein>
<dbReference type="Proteomes" id="UP000718564">
    <property type="component" value="Unassembled WGS sequence"/>
</dbReference>
<evidence type="ECO:0000259" key="1">
    <source>
        <dbReference type="PROSITE" id="PS51186"/>
    </source>
</evidence>
<evidence type="ECO:0000313" key="2">
    <source>
        <dbReference type="EMBL" id="NMG19485.1"/>
    </source>
</evidence>
<name>A0ABX1P531_9CYAN</name>
<dbReference type="PROSITE" id="PS51186">
    <property type="entry name" value="GNAT"/>
    <property type="match status" value="1"/>
</dbReference>
<dbReference type="PANTHER" id="PTHR43792">
    <property type="entry name" value="GNAT FAMILY, PUTATIVE (AFU_ORTHOLOGUE AFUA_3G00765)-RELATED-RELATED"/>
    <property type="match status" value="1"/>
</dbReference>
<feature type="domain" description="N-acetyltransferase" evidence="1">
    <location>
        <begin position="45"/>
        <end position="206"/>
    </location>
</feature>
<proteinExistence type="predicted"/>
<gene>
    <name evidence="2" type="ORF">DP116_08430</name>
</gene>
<evidence type="ECO:0000313" key="3">
    <source>
        <dbReference type="Proteomes" id="UP000718564"/>
    </source>
</evidence>
<dbReference type="InterPro" id="IPR016181">
    <property type="entry name" value="Acyl_CoA_acyltransferase"/>
</dbReference>
<dbReference type="InterPro" id="IPR000182">
    <property type="entry name" value="GNAT_dom"/>
</dbReference>
<dbReference type="SUPFAM" id="SSF55729">
    <property type="entry name" value="Acyl-CoA N-acyltransferases (Nat)"/>
    <property type="match status" value="1"/>
</dbReference>
<dbReference type="EMBL" id="QMEB01000046">
    <property type="protein sequence ID" value="NMG19485.1"/>
    <property type="molecule type" value="Genomic_DNA"/>
</dbReference>
<reference evidence="2 3" key="1">
    <citation type="submission" date="2018-06" db="EMBL/GenBank/DDBJ databases">
        <title>Comparative genomics of Brasilonema spp. strains.</title>
        <authorList>
            <person name="Alvarenga D.O."/>
            <person name="Fiore M.F."/>
            <person name="Varani A.M."/>
        </authorList>
    </citation>
    <scope>NUCLEOTIDE SEQUENCE [LARGE SCALE GENOMIC DNA]</scope>
    <source>
        <strain evidence="2 3">SPC951</strain>
    </source>
</reference>
<organism evidence="2 3">
    <name type="scientific">Brasilonema bromeliae SPC951</name>
    <dbReference type="NCBI Taxonomy" id="385972"/>
    <lineage>
        <taxon>Bacteria</taxon>
        <taxon>Bacillati</taxon>
        <taxon>Cyanobacteriota</taxon>
        <taxon>Cyanophyceae</taxon>
        <taxon>Nostocales</taxon>
        <taxon>Scytonemataceae</taxon>
        <taxon>Brasilonema</taxon>
        <taxon>Bromeliae group (in: Brasilonema)</taxon>
    </lineage>
</organism>
<keyword evidence="3" id="KW-1185">Reference proteome</keyword>
<sequence length="210" mass="24852">MVRGWILQVKIACKEKMKLLFEHMRIPKTYRINTERCILRCVCEQDIPHVFSATRFQGFNDGMLWEAPQSIEELHEPLQRNLQAWDFGLAYTFTITCVYTSTFLGRISIRKHNEVEGVWNLGFWTHPEYQRQGYMTEAARAIVEFGFTVLEAERIEAYHALWNTGSEKVLKRIGMKFVCYIPQGFQKHGKWVEENLLAIERKDWRALKET</sequence>
<accession>A0ABX1P531</accession>
<comment type="caution">
    <text evidence="2">The sequence shown here is derived from an EMBL/GenBank/DDBJ whole genome shotgun (WGS) entry which is preliminary data.</text>
</comment>
<dbReference type="InterPro" id="IPR051531">
    <property type="entry name" value="N-acetyltransferase"/>
</dbReference>
<dbReference type="Gene3D" id="3.40.630.30">
    <property type="match status" value="1"/>
</dbReference>